<dbReference type="InterPro" id="IPR001217">
    <property type="entry name" value="STAT"/>
</dbReference>
<dbReference type="InterPro" id="IPR015988">
    <property type="entry name" value="STAT_TF_CC"/>
</dbReference>
<dbReference type="SUPFAM" id="SSF47655">
    <property type="entry name" value="STAT"/>
    <property type="match status" value="1"/>
</dbReference>
<evidence type="ECO:0000256" key="1">
    <source>
        <dbReference type="ARBA" id="ARBA00022999"/>
    </source>
</evidence>
<dbReference type="GO" id="GO:0007165">
    <property type="term" value="P:signal transduction"/>
    <property type="evidence" value="ECO:0007669"/>
    <property type="project" value="InterPro"/>
</dbReference>
<dbReference type="PANTHER" id="PTHR11801">
    <property type="entry name" value="SIGNAL TRANSDUCER AND ACTIVATOR OF TRANSCRIPTION"/>
    <property type="match status" value="1"/>
</dbReference>
<dbReference type="Pfam" id="PF02865">
    <property type="entry name" value="STAT_int"/>
    <property type="match status" value="1"/>
</dbReference>
<dbReference type="SUPFAM" id="SSF48092">
    <property type="entry name" value="Transcription factor STAT-4 N-domain"/>
    <property type="match status" value="1"/>
</dbReference>
<evidence type="ECO:0000259" key="3">
    <source>
        <dbReference type="SMART" id="SM00964"/>
    </source>
</evidence>
<organism evidence="4">
    <name type="scientific">Gasterosteus aculeatus</name>
    <name type="common">Three-spined stickleback</name>
    <dbReference type="NCBI Taxonomy" id="69293"/>
    <lineage>
        <taxon>Eukaryota</taxon>
        <taxon>Metazoa</taxon>
        <taxon>Chordata</taxon>
        <taxon>Craniata</taxon>
        <taxon>Vertebrata</taxon>
        <taxon>Euteleostomi</taxon>
        <taxon>Actinopterygii</taxon>
        <taxon>Neopterygii</taxon>
        <taxon>Teleostei</taxon>
        <taxon>Neoteleostei</taxon>
        <taxon>Acanthomorphata</taxon>
        <taxon>Eupercaria</taxon>
        <taxon>Perciformes</taxon>
        <taxon>Cottioidei</taxon>
        <taxon>Gasterosteales</taxon>
        <taxon>Gasterosteidae</taxon>
        <taxon>Gasterosteus</taxon>
    </lineage>
</organism>
<accession>G3NDV7</accession>
<keyword evidence="2" id="KW-0175">Coiled coil</keyword>
<protein>
    <submittedName>
        <fullName evidence="4">Signal transducer and activator of transcription 1b</fullName>
    </submittedName>
</protein>
<proteinExistence type="predicted"/>
<dbReference type="GO" id="GO:0003700">
    <property type="term" value="F:DNA-binding transcription factor activity"/>
    <property type="evidence" value="ECO:0007669"/>
    <property type="project" value="InterPro"/>
</dbReference>
<keyword evidence="1" id="KW-0727">SH2 domain</keyword>
<dbReference type="Pfam" id="PF01017">
    <property type="entry name" value="STAT_alpha"/>
    <property type="match status" value="1"/>
</dbReference>
<evidence type="ECO:0000256" key="2">
    <source>
        <dbReference type="SAM" id="Coils"/>
    </source>
</evidence>
<dbReference type="InterPro" id="IPR036535">
    <property type="entry name" value="STAT_N_sf"/>
</dbReference>
<dbReference type="Gene3D" id="1.20.1050.20">
    <property type="entry name" value="STAT transcription factor, all-alpha domain"/>
    <property type="match status" value="1"/>
</dbReference>
<sequence>MSQWQDVLRMDSVLQARVSQLYEGKFPREIRHSLCVPIESHDWDLAAMDENAASACFHALLVYLEELRNRSVQENNILQGPDYPGMRQYLLRFEDKPLNLAIILSEILTEEKKILDSASEAPGCSSPATNDKCEDLDNNVNELKRQTLEVKTKMKSLEFLNENIDFIQKTWQSQVEQHVGLAKSQGFVEEQCHKRTNFITQTKKVVLQQIENILNLAQKMVASLTDVELPQWKRRQQMACIGAPADTSLDHLQKWRVLISTNLARRGPRG</sequence>
<dbReference type="AlphaFoldDB" id="G3NDV7"/>
<dbReference type="InterPro" id="IPR013799">
    <property type="entry name" value="STAT_TF_prot_interaction"/>
</dbReference>
<name>G3NDV7_GASAC</name>
<dbReference type="Bgee" id="ENSGACG00000002673">
    <property type="expression patterns" value="Expressed in intestinal epithelial cell and 13 other cell types or tissues"/>
</dbReference>
<dbReference type="Gene3D" id="1.10.532.10">
    <property type="entry name" value="STAT transcription factor, N-terminal domain"/>
    <property type="match status" value="1"/>
</dbReference>
<dbReference type="Ensembl" id="ENSGACT00000003520.1">
    <property type="protein sequence ID" value="ENSGACP00000003508.1"/>
    <property type="gene ID" value="ENSGACG00000002673.1"/>
</dbReference>
<dbReference type="SMART" id="SM00964">
    <property type="entry name" value="STAT_int"/>
    <property type="match status" value="1"/>
</dbReference>
<feature type="domain" description="STAT transcription factor protein interaction" evidence="3">
    <location>
        <begin position="2"/>
        <end position="121"/>
    </location>
</feature>
<evidence type="ECO:0000313" key="4">
    <source>
        <dbReference type="Ensembl" id="ENSGACP00000003508.1"/>
    </source>
</evidence>
<reference evidence="4" key="2">
    <citation type="submission" date="2024-04" db="UniProtKB">
        <authorList>
            <consortium name="Ensembl"/>
        </authorList>
    </citation>
    <scope>IDENTIFICATION</scope>
</reference>
<reference evidence="4" key="1">
    <citation type="submission" date="2006-01" db="EMBL/GenBank/DDBJ databases">
        <authorList>
            <person name="Lindblad-Toh K."/>
            <person name="Mauceli E."/>
            <person name="Grabherr M."/>
            <person name="Chang J.L."/>
            <person name="Lander E.S."/>
        </authorList>
    </citation>
    <scope>NUCLEOTIDE SEQUENCE [LARGE SCALE GENOMIC DNA]</scope>
</reference>
<feature type="coiled-coil region" evidence="2">
    <location>
        <begin position="126"/>
        <end position="153"/>
    </location>
</feature>
<dbReference type="InterPro" id="IPR013800">
    <property type="entry name" value="STAT_TF_alpha"/>
</dbReference>